<dbReference type="InterPro" id="IPR020084">
    <property type="entry name" value="NUDIX_hydrolase_CS"/>
</dbReference>
<evidence type="ECO:0000313" key="5">
    <source>
        <dbReference type="Proteomes" id="UP000231658"/>
    </source>
</evidence>
<dbReference type="Proteomes" id="UP000231658">
    <property type="component" value="Unassembled WGS sequence"/>
</dbReference>
<dbReference type="Pfam" id="PF00293">
    <property type="entry name" value="NUDIX"/>
    <property type="match status" value="1"/>
</dbReference>
<evidence type="ECO:0000259" key="3">
    <source>
        <dbReference type="PROSITE" id="PS51462"/>
    </source>
</evidence>
<dbReference type="STRING" id="1867952.MTBPR1_20294"/>
<evidence type="ECO:0000256" key="2">
    <source>
        <dbReference type="ARBA" id="ARBA00022801"/>
    </source>
</evidence>
<dbReference type="AlphaFoldDB" id="A0A1C3RGM4"/>
<organism evidence="4 5">
    <name type="scientific">Candidatus Terasakiella magnetica</name>
    <dbReference type="NCBI Taxonomy" id="1867952"/>
    <lineage>
        <taxon>Bacteria</taxon>
        <taxon>Pseudomonadati</taxon>
        <taxon>Pseudomonadota</taxon>
        <taxon>Alphaproteobacteria</taxon>
        <taxon>Rhodospirillales</taxon>
        <taxon>Terasakiellaceae</taxon>
        <taxon>Terasakiella</taxon>
    </lineage>
</organism>
<dbReference type="EMBL" id="FLYE01000012">
    <property type="protein sequence ID" value="SCA56446.1"/>
    <property type="molecule type" value="Genomic_DNA"/>
</dbReference>
<evidence type="ECO:0000313" key="4">
    <source>
        <dbReference type="EMBL" id="SCA56446.1"/>
    </source>
</evidence>
<dbReference type="Pfam" id="PF14803">
    <property type="entry name" value="Zn_ribbon_Nudix"/>
    <property type="match status" value="1"/>
</dbReference>
<dbReference type="PROSITE" id="PS51462">
    <property type="entry name" value="NUDIX"/>
    <property type="match status" value="1"/>
</dbReference>
<dbReference type="InterPro" id="IPR015797">
    <property type="entry name" value="NUDIX_hydrolase-like_dom_sf"/>
</dbReference>
<dbReference type="SUPFAM" id="SSF55811">
    <property type="entry name" value="Nudix"/>
    <property type="match status" value="1"/>
</dbReference>
<name>A0A1C3RGM4_9PROT</name>
<dbReference type="InterPro" id="IPR029401">
    <property type="entry name" value="Nudix_N"/>
</dbReference>
<gene>
    <name evidence="4" type="ORF">MTBPR1_20294</name>
</gene>
<dbReference type="Gene3D" id="2.20.70.10">
    <property type="match status" value="1"/>
</dbReference>
<accession>A0A1C3RGM4</accession>
<dbReference type="PANTHER" id="PTHR43222">
    <property type="entry name" value="NUDIX HYDROLASE 23"/>
    <property type="match status" value="1"/>
</dbReference>
<dbReference type="GO" id="GO:0016787">
    <property type="term" value="F:hydrolase activity"/>
    <property type="evidence" value="ECO:0007669"/>
    <property type="project" value="UniProtKB-KW"/>
</dbReference>
<dbReference type="PROSITE" id="PS00893">
    <property type="entry name" value="NUDIX_BOX"/>
    <property type="match status" value="1"/>
</dbReference>
<reference evidence="4 5" key="1">
    <citation type="submission" date="2016-07" db="EMBL/GenBank/DDBJ databases">
        <authorList>
            <person name="Lefevre C.T."/>
        </authorList>
    </citation>
    <scope>NUCLEOTIDE SEQUENCE [LARGE SCALE GENOMIC DNA]</scope>
    <source>
        <strain evidence="4">PR1</strain>
    </source>
</reference>
<proteinExistence type="predicted"/>
<feature type="domain" description="Nudix hydrolase" evidence="3">
    <location>
        <begin position="37"/>
        <end position="160"/>
    </location>
</feature>
<keyword evidence="5" id="KW-1185">Reference proteome</keyword>
<comment type="cofactor">
    <cofactor evidence="1">
        <name>Mg(2+)</name>
        <dbReference type="ChEBI" id="CHEBI:18420"/>
    </cofactor>
</comment>
<dbReference type="CDD" id="cd04511">
    <property type="entry name" value="NUDIX_Hydrolase"/>
    <property type="match status" value="1"/>
</dbReference>
<evidence type="ECO:0000256" key="1">
    <source>
        <dbReference type="ARBA" id="ARBA00001946"/>
    </source>
</evidence>
<dbReference type="Gene3D" id="3.90.79.10">
    <property type="entry name" value="Nucleoside Triphosphate Pyrophosphohydrolase"/>
    <property type="match status" value="1"/>
</dbReference>
<protein>
    <submittedName>
        <fullName evidence="4">ADP-ribose pyrophosphatase</fullName>
    </submittedName>
</protein>
<dbReference type="InterPro" id="IPR000086">
    <property type="entry name" value="NUDIX_hydrolase_dom"/>
</dbReference>
<dbReference type="PANTHER" id="PTHR43222:SF2">
    <property type="entry name" value="NUDIX HYDROLASE 23, CHLOROPLASTIC"/>
    <property type="match status" value="1"/>
</dbReference>
<sequence length="181" mass="20466">MSMTEQKLNGPSIKKVPEGDDKERLVCPDCGFIDYQNPKIVVGAVCTWEDKFLLCRRAIAPSYGKWTFPAGFMELDETVAEGAKREAYEEAGVDVDIQDILGIYEVPTVGHVMIMHRAPMRTPDFKAGVESLEVELFGWDEIPWDDLAFPSVHWTLNRFQEVRGKSDIPAVTKTSDYYQVS</sequence>
<keyword evidence="2" id="KW-0378">Hydrolase</keyword>